<dbReference type="EMBL" id="JAGDEL010000015">
    <property type="protein sequence ID" value="MBO1513557.1"/>
    <property type="molecule type" value="Genomic_DNA"/>
</dbReference>
<dbReference type="RefSeq" id="WP_207980513.1">
    <property type="nucleotide sequence ID" value="NZ_JAGDEL010000015.1"/>
</dbReference>
<dbReference type="Proteomes" id="UP000663981">
    <property type="component" value="Unassembled WGS sequence"/>
</dbReference>
<protein>
    <submittedName>
        <fullName evidence="1">Uncharacterized protein</fullName>
    </submittedName>
</protein>
<accession>A0ABS3N5I9</accession>
<reference evidence="1 2" key="1">
    <citation type="submission" date="2021-03" db="EMBL/GenBank/DDBJ databases">
        <title>Whole genome sequence of Metabacillus bambusae BG109.</title>
        <authorList>
            <person name="Jeong J.W."/>
        </authorList>
    </citation>
    <scope>NUCLEOTIDE SEQUENCE [LARGE SCALE GENOMIC DNA]</scope>
    <source>
        <strain evidence="1 2">BG109</strain>
    </source>
</reference>
<comment type="caution">
    <text evidence="1">The sequence shown here is derived from an EMBL/GenBank/DDBJ whole genome shotgun (WGS) entry which is preliminary data.</text>
</comment>
<proteinExistence type="predicted"/>
<organism evidence="1 2">
    <name type="scientific">Metabacillus bambusae</name>
    <dbReference type="NCBI Taxonomy" id="2795218"/>
    <lineage>
        <taxon>Bacteria</taxon>
        <taxon>Bacillati</taxon>
        <taxon>Bacillota</taxon>
        <taxon>Bacilli</taxon>
        <taxon>Bacillales</taxon>
        <taxon>Bacillaceae</taxon>
        <taxon>Metabacillus</taxon>
    </lineage>
</organism>
<sequence>MLGNVLIVQKRGGGNFELMLIPKKEAQPINFEIYQGFTPGENKLELWSGVFLPFNNEREKMLLLCLFNMGLQKFVTILPQESKEELLHLLKQDLKE</sequence>
<evidence type="ECO:0000313" key="1">
    <source>
        <dbReference type="EMBL" id="MBO1513557.1"/>
    </source>
</evidence>
<keyword evidence="2" id="KW-1185">Reference proteome</keyword>
<name>A0ABS3N5I9_9BACI</name>
<gene>
    <name evidence="1" type="ORF">I7822_18100</name>
</gene>
<evidence type="ECO:0000313" key="2">
    <source>
        <dbReference type="Proteomes" id="UP000663981"/>
    </source>
</evidence>